<accession>A0A428Z8L9</accession>
<dbReference type="Gene3D" id="3.40.50.1820">
    <property type="entry name" value="alpha/beta hydrolase"/>
    <property type="match status" value="1"/>
</dbReference>
<dbReference type="RefSeq" id="WP_063758594.1">
    <property type="nucleotide sequence ID" value="NZ_QHKI01000017.1"/>
</dbReference>
<name>A0A428Z8L9_KIBAR</name>
<comment type="similarity">
    <text evidence="1">Belongs to the peptidase S33 family.</text>
</comment>
<evidence type="ECO:0000313" key="7">
    <source>
        <dbReference type="Proteomes" id="UP000287547"/>
    </source>
</evidence>
<evidence type="ECO:0000256" key="2">
    <source>
        <dbReference type="ARBA" id="ARBA00022729"/>
    </source>
</evidence>
<gene>
    <name evidence="6" type="ORF">DMH04_21870</name>
</gene>
<feature type="chain" id="PRO_5019336032" evidence="4">
    <location>
        <begin position="24"/>
        <end position="444"/>
    </location>
</feature>
<evidence type="ECO:0000256" key="3">
    <source>
        <dbReference type="ARBA" id="ARBA00022801"/>
    </source>
</evidence>
<dbReference type="PANTHER" id="PTHR43248">
    <property type="entry name" value="2-SUCCINYL-6-HYDROXY-2,4-CYCLOHEXADIENE-1-CARBOXYLATE SYNTHASE"/>
    <property type="match status" value="1"/>
</dbReference>
<dbReference type="Pfam" id="PF00561">
    <property type="entry name" value="Abhydrolase_1"/>
    <property type="match status" value="1"/>
</dbReference>
<dbReference type="OrthoDB" id="4447445at2"/>
<dbReference type="InterPro" id="IPR029058">
    <property type="entry name" value="AB_hydrolase_fold"/>
</dbReference>
<dbReference type="Proteomes" id="UP000287547">
    <property type="component" value="Unassembled WGS sequence"/>
</dbReference>
<feature type="domain" description="AB hydrolase-1" evidence="5">
    <location>
        <begin position="70"/>
        <end position="404"/>
    </location>
</feature>
<keyword evidence="2 4" id="KW-0732">Signal</keyword>
<protein>
    <submittedName>
        <fullName evidence="6">Alpha/beta hydrolase</fullName>
    </submittedName>
</protein>
<dbReference type="EMBL" id="QHKI01000017">
    <property type="protein sequence ID" value="RSM84340.1"/>
    <property type="molecule type" value="Genomic_DNA"/>
</dbReference>
<dbReference type="GO" id="GO:0016787">
    <property type="term" value="F:hydrolase activity"/>
    <property type="evidence" value="ECO:0007669"/>
    <property type="project" value="UniProtKB-KW"/>
</dbReference>
<dbReference type="InterPro" id="IPR051601">
    <property type="entry name" value="Serine_prot/Carboxylest_S33"/>
</dbReference>
<dbReference type="AlphaFoldDB" id="A0A428Z8L9"/>
<keyword evidence="3 6" id="KW-0378">Hydrolase</keyword>
<evidence type="ECO:0000256" key="4">
    <source>
        <dbReference type="SAM" id="SignalP"/>
    </source>
</evidence>
<comment type="caution">
    <text evidence="6">The sequence shown here is derived from an EMBL/GenBank/DDBJ whole genome shotgun (WGS) entry which is preliminary data.</text>
</comment>
<sequence>MRILMALTAGVLVAPLISITAHASVRWRPCESLPLECTTVSVPLDYGKPHGPKIGIAVSRKKATKAKRGVLLLNPGGPGDAGLEEPKFVSDRSTLAESYDLIGFDPRGTGRSAPVTCGLTESQRQPWKVFPYPAANGDITENIAYARQIAKQCFEHDGRMLPHITTANTARDMDRIRIALGERKISYLGYSYGTYLGAVYTTLFPHRADRFLLDSAVDSGGIWRTAFQSWGRGIEESFDHFAQWAGGDVRAAYSALAAKLGNPFRSQVRTMLYSEKGYPALLELLRTGRLAPAKPKSATSSSVWWAIACNEGKWPRDPGQYQRDVLASREPYPIANGLSANIWPCTFWPVSPVEPVKVGKAHAKVLVLQNTQDPATPLSGAVAMSSALGARLVVADQGGHGVYLYTDHPVTAVATDFLLEGAEGFAQRPDSGQIGQQSQGTTQE</sequence>
<evidence type="ECO:0000259" key="5">
    <source>
        <dbReference type="Pfam" id="PF00561"/>
    </source>
</evidence>
<reference evidence="6 7" key="1">
    <citation type="submission" date="2018-05" db="EMBL/GenBank/DDBJ databases">
        <title>Evolution of GPA BGCs.</title>
        <authorList>
            <person name="Waglechner N."/>
            <person name="Wright G.D."/>
        </authorList>
    </citation>
    <scope>NUCLEOTIDE SEQUENCE [LARGE SCALE GENOMIC DNA]</scope>
    <source>
        <strain evidence="6 7">A82846</strain>
    </source>
</reference>
<dbReference type="PANTHER" id="PTHR43248:SF29">
    <property type="entry name" value="TRIPEPTIDYL AMINOPEPTIDASE"/>
    <property type="match status" value="1"/>
</dbReference>
<organism evidence="6 7">
    <name type="scientific">Kibdelosporangium aridum</name>
    <dbReference type="NCBI Taxonomy" id="2030"/>
    <lineage>
        <taxon>Bacteria</taxon>
        <taxon>Bacillati</taxon>
        <taxon>Actinomycetota</taxon>
        <taxon>Actinomycetes</taxon>
        <taxon>Pseudonocardiales</taxon>
        <taxon>Pseudonocardiaceae</taxon>
        <taxon>Kibdelosporangium</taxon>
    </lineage>
</organism>
<proteinExistence type="inferred from homology"/>
<evidence type="ECO:0000256" key="1">
    <source>
        <dbReference type="ARBA" id="ARBA00010088"/>
    </source>
</evidence>
<evidence type="ECO:0000313" key="6">
    <source>
        <dbReference type="EMBL" id="RSM84340.1"/>
    </source>
</evidence>
<dbReference type="InterPro" id="IPR000073">
    <property type="entry name" value="AB_hydrolase_1"/>
</dbReference>
<dbReference type="SUPFAM" id="SSF53474">
    <property type="entry name" value="alpha/beta-Hydrolases"/>
    <property type="match status" value="1"/>
</dbReference>
<feature type="signal peptide" evidence="4">
    <location>
        <begin position="1"/>
        <end position="23"/>
    </location>
</feature>